<dbReference type="Pfam" id="PF13300">
    <property type="entry name" value="DUF4078"/>
    <property type="match status" value="1"/>
</dbReference>
<protein>
    <submittedName>
        <fullName evidence="4">Uncharacterized protein</fullName>
    </submittedName>
</protein>
<reference evidence="4 5" key="1">
    <citation type="journal article" date="2018" name="Front. Microbiol.">
        <title>Genome-Wide Analysis of Corynespora cassiicola Leaf Fall Disease Putative Effectors.</title>
        <authorList>
            <person name="Lopez D."/>
            <person name="Ribeiro S."/>
            <person name="Label P."/>
            <person name="Fumanal B."/>
            <person name="Venisse J.S."/>
            <person name="Kohler A."/>
            <person name="de Oliveira R.R."/>
            <person name="Labutti K."/>
            <person name="Lipzen A."/>
            <person name="Lail K."/>
            <person name="Bauer D."/>
            <person name="Ohm R.A."/>
            <person name="Barry K.W."/>
            <person name="Spatafora J."/>
            <person name="Grigoriev I.V."/>
            <person name="Martin F.M."/>
            <person name="Pujade-Renaud V."/>
        </authorList>
    </citation>
    <scope>NUCLEOTIDE SEQUENCE [LARGE SCALE GENOMIC DNA]</scope>
    <source>
        <strain evidence="4 5">Philippines</strain>
    </source>
</reference>
<feature type="coiled-coil region" evidence="2">
    <location>
        <begin position="269"/>
        <end position="314"/>
    </location>
</feature>
<organism evidence="4 5">
    <name type="scientific">Corynespora cassiicola Philippines</name>
    <dbReference type="NCBI Taxonomy" id="1448308"/>
    <lineage>
        <taxon>Eukaryota</taxon>
        <taxon>Fungi</taxon>
        <taxon>Dikarya</taxon>
        <taxon>Ascomycota</taxon>
        <taxon>Pezizomycotina</taxon>
        <taxon>Dothideomycetes</taxon>
        <taxon>Pleosporomycetidae</taxon>
        <taxon>Pleosporales</taxon>
        <taxon>Corynesporascaceae</taxon>
        <taxon>Corynespora</taxon>
    </lineage>
</organism>
<gene>
    <name evidence="4" type="ORF">BS50DRAFT_573518</name>
</gene>
<proteinExistence type="predicted"/>
<dbReference type="OrthoDB" id="333551at2759"/>
<dbReference type="InterPro" id="IPR025066">
    <property type="entry name" value="CCDC174-like"/>
</dbReference>
<evidence type="ECO:0000256" key="1">
    <source>
        <dbReference type="ARBA" id="ARBA00023054"/>
    </source>
</evidence>
<dbReference type="PANTHER" id="PTHR15885:SF1">
    <property type="entry name" value="COILED-COIL DOMAIN-CONTAINING PROTEIN 174"/>
    <property type="match status" value="1"/>
</dbReference>
<dbReference type="Proteomes" id="UP000240883">
    <property type="component" value="Unassembled WGS sequence"/>
</dbReference>
<dbReference type="STRING" id="1448308.A0A2T2NMN9"/>
<feature type="compositionally biased region" description="Polar residues" evidence="3">
    <location>
        <begin position="22"/>
        <end position="47"/>
    </location>
</feature>
<feature type="region of interest" description="Disordered" evidence="3">
    <location>
        <begin position="1"/>
        <end position="103"/>
    </location>
</feature>
<name>A0A2T2NMN9_CORCC</name>
<dbReference type="GO" id="GO:0005634">
    <property type="term" value="C:nucleus"/>
    <property type="evidence" value="ECO:0007669"/>
    <property type="project" value="TreeGrafter"/>
</dbReference>
<feature type="compositionally biased region" description="Basic residues" evidence="3">
    <location>
        <begin position="65"/>
        <end position="74"/>
    </location>
</feature>
<keyword evidence="5" id="KW-1185">Reference proteome</keyword>
<evidence type="ECO:0000313" key="4">
    <source>
        <dbReference type="EMBL" id="PSN66697.1"/>
    </source>
</evidence>
<dbReference type="PANTHER" id="PTHR15885">
    <property type="entry name" value="COILED-COIL DOMAIN-CONTAINING PROTEIN 174"/>
    <property type="match status" value="1"/>
</dbReference>
<feature type="compositionally biased region" description="Basic and acidic residues" evidence="3">
    <location>
        <begin position="55"/>
        <end position="64"/>
    </location>
</feature>
<dbReference type="AlphaFoldDB" id="A0A2T2NMN9"/>
<evidence type="ECO:0000256" key="2">
    <source>
        <dbReference type="SAM" id="Coils"/>
    </source>
</evidence>
<keyword evidence="1 2" id="KW-0175">Coiled coil</keyword>
<feature type="region of interest" description="Disordered" evidence="3">
    <location>
        <begin position="142"/>
        <end position="186"/>
    </location>
</feature>
<dbReference type="EMBL" id="KZ678135">
    <property type="protein sequence ID" value="PSN66697.1"/>
    <property type="molecule type" value="Genomic_DNA"/>
</dbReference>
<feature type="compositionally biased region" description="Acidic residues" evidence="3">
    <location>
        <begin position="150"/>
        <end position="173"/>
    </location>
</feature>
<evidence type="ECO:0000256" key="3">
    <source>
        <dbReference type="SAM" id="MobiDB-lite"/>
    </source>
</evidence>
<sequence>MSSKDAHLYGSRPASRTKQKEISASSSVAFTSTLKHLIDSASSSQPGASRARSKKDKDKDDIFKTHNRNVKKRAAKDLEDLDATQQKHRGRTATEKEEDEAIYKRTKRIMERKALKYDALKRGEIEDLDDKFDVDFDRKWAEGREKGGPDAEDQDHDSSDSDGSDEELVEYTDEFGRTRKGTRAQAAREAMRKKYEADVAERFGTGAPDPENIIYGDVIQAEAYNPDADIARQMAELAAKRDKSVTPPPDEHFDGRKEARVRGRGYYQFSQDEEERAREMRELMEMRAETERMKAETEAKMKAKFEAVKAARQQRLDARKRFVAEQSKQIMGKRSQENADKFLETLGAQMFAH</sequence>
<accession>A0A2T2NMN9</accession>
<feature type="region of interest" description="Disordered" evidence="3">
    <location>
        <begin position="239"/>
        <end position="259"/>
    </location>
</feature>
<evidence type="ECO:0000313" key="5">
    <source>
        <dbReference type="Proteomes" id="UP000240883"/>
    </source>
</evidence>